<comment type="caution">
    <text evidence="4">Lacks conserved residue(s) required for the propagation of feature annotation.</text>
</comment>
<proteinExistence type="inferred from homology"/>
<dbReference type="InterPro" id="IPR050287">
    <property type="entry name" value="MTA/SAH_deaminase"/>
</dbReference>
<comment type="cofactor">
    <cofactor evidence="4">
        <name>Zn(2+)</name>
        <dbReference type="ChEBI" id="CHEBI:29105"/>
    </cofactor>
    <text evidence="4">Binds 1 zinc ion per subunit.</text>
</comment>
<dbReference type="FunFam" id="3.20.20.140:FF:000014">
    <property type="entry name" value="5-methylthioadenosine/S-adenosylhomocysteine deaminase"/>
    <property type="match status" value="1"/>
</dbReference>
<evidence type="ECO:0000256" key="3">
    <source>
        <dbReference type="ARBA" id="ARBA00022833"/>
    </source>
</evidence>
<reference evidence="6" key="1">
    <citation type="submission" date="2023-03" db="EMBL/GenBank/DDBJ databases">
        <title>Selenobaculum gbiensis gen. nov. sp. nov., a new bacterium isolated from the gut microbiota of IBD patient.</title>
        <authorList>
            <person name="Yeo S."/>
            <person name="Park H."/>
            <person name="Huh C.S."/>
        </authorList>
    </citation>
    <scope>NUCLEOTIDE SEQUENCE</scope>
    <source>
        <strain evidence="6">ICN-92133</strain>
    </source>
</reference>
<keyword evidence="1 4" id="KW-0479">Metal-binding</keyword>
<dbReference type="GO" id="GO:0090614">
    <property type="term" value="F:5'-methylthioadenosine deaminase activity"/>
    <property type="evidence" value="ECO:0007669"/>
    <property type="project" value="UniProtKB-UniRule"/>
</dbReference>
<protein>
    <recommendedName>
        <fullName evidence="4">5-methylthioadenosine/S-adenosylhomocysteine deaminase</fullName>
        <shortName evidence="4">MTA/SAH deaminase</shortName>
        <ecNumber evidence="4">3.5.4.28</ecNumber>
        <ecNumber evidence="4">3.5.4.31</ecNumber>
    </recommendedName>
</protein>
<comment type="function">
    <text evidence="4">Catalyzes the deamination of 5-methylthioadenosine and S-adenosyl-L-homocysteine into 5-methylthioinosine and S-inosyl-L-homocysteine, respectively. Is also able to deaminate adenosine.</text>
</comment>
<comment type="catalytic activity">
    <reaction evidence="4">
        <text>S-adenosyl-L-homocysteine + H2O + H(+) = S-inosyl-L-homocysteine + NH4(+)</text>
        <dbReference type="Rhea" id="RHEA:20716"/>
        <dbReference type="ChEBI" id="CHEBI:15377"/>
        <dbReference type="ChEBI" id="CHEBI:15378"/>
        <dbReference type="ChEBI" id="CHEBI:28938"/>
        <dbReference type="ChEBI" id="CHEBI:57856"/>
        <dbReference type="ChEBI" id="CHEBI:57985"/>
        <dbReference type="EC" id="3.5.4.28"/>
    </reaction>
</comment>
<evidence type="ECO:0000256" key="1">
    <source>
        <dbReference type="ARBA" id="ARBA00022723"/>
    </source>
</evidence>
<feature type="binding site" evidence="4">
    <location>
        <position position="61"/>
    </location>
    <ligand>
        <name>Zn(2+)</name>
        <dbReference type="ChEBI" id="CHEBI:29105"/>
    </ligand>
</feature>
<feature type="binding site" evidence="4">
    <location>
        <position position="295"/>
    </location>
    <ligand>
        <name>Zn(2+)</name>
        <dbReference type="ChEBI" id="CHEBI:29105"/>
    </ligand>
</feature>
<accession>A0A9Y2AKR5</accession>
<dbReference type="AlphaFoldDB" id="A0A9Y2AKR5"/>
<dbReference type="EC" id="3.5.4.31" evidence="4"/>
<comment type="similarity">
    <text evidence="4">Belongs to the metallo-dependent hydrolases superfamily. MTA/SAH deaminase family.</text>
</comment>
<dbReference type="InterPro" id="IPR006680">
    <property type="entry name" value="Amidohydro-rel"/>
</dbReference>
<feature type="binding site" evidence="4">
    <location>
        <position position="63"/>
    </location>
    <ligand>
        <name>Zn(2+)</name>
        <dbReference type="ChEBI" id="CHEBI:29105"/>
    </ligand>
</feature>
<dbReference type="InterPro" id="IPR011059">
    <property type="entry name" value="Metal-dep_hydrolase_composite"/>
</dbReference>
<organism evidence="6 7">
    <name type="scientific">Selenobaculum gibii</name>
    <dbReference type="NCBI Taxonomy" id="3054208"/>
    <lineage>
        <taxon>Bacteria</taxon>
        <taxon>Bacillati</taxon>
        <taxon>Bacillota</taxon>
        <taxon>Negativicutes</taxon>
        <taxon>Selenomonadales</taxon>
        <taxon>Selenomonadaceae</taxon>
        <taxon>Selenobaculum</taxon>
    </lineage>
</organism>
<feature type="domain" description="Amidohydrolase-related" evidence="5">
    <location>
        <begin position="53"/>
        <end position="398"/>
    </location>
</feature>
<evidence type="ECO:0000256" key="4">
    <source>
        <dbReference type="HAMAP-Rule" id="MF_01281"/>
    </source>
</evidence>
<dbReference type="Gene3D" id="3.20.20.140">
    <property type="entry name" value="Metal-dependent hydrolases"/>
    <property type="match status" value="1"/>
</dbReference>
<dbReference type="Gene3D" id="2.30.40.10">
    <property type="entry name" value="Urease, subunit C, domain 1"/>
    <property type="match status" value="1"/>
</dbReference>
<keyword evidence="2 4" id="KW-0378">Hydrolase</keyword>
<dbReference type="RefSeq" id="WP_147668325.1">
    <property type="nucleotide sequence ID" value="NZ_CP120678.1"/>
</dbReference>
<dbReference type="EC" id="3.5.4.28" evidence="4"/>
<dbReference type="SUPFAM" id="SSF51338">
    <property type="entry name" value="Composite domain of metallo-dependent hydrolases"/>
    <property type="match status" value="1"/>
</dbReference>
<dbReference type="GO" id="GO:0046872">
    <property type="term" value="F:metal ion binding"/>
    <property type="evidence" value="ECO:0007669"/>
    <property type="project" value="UniProtKB-KW"/>
</dbReference>
<dbReference type="CDD" id="cd01298">
    <property type="entry name" value="ATZ_TRZ_like"/>
    <property type="match status" value="1"/>
</dbReference>
<keyword evidence="3 4" id="KW-0862">Zinc</keyword>
<dbReference type="PANTHER" id="PTHR43794">
    <property type="entry name" value="AMINOHYDROLASE SSNA-RELATED"/>
    <property type="match status" value="1"/>
</dbReference>
<comment type="catalytic activity">
    <reaction evidence="4">
        <text>S-methyl-5'-thioadenosine + H2O + H(+) = S-methyl-5'-thioinosine + NH4(+)</text>
        <dbReference type="Rhea" id="RHEA:25025"/>
        <dbReference type="ChEBI" id="CHEBI:15377"/>
        <dbReference type="ChEBI" id="CHEBI:15378"/>
        <dbReference type="ChEBI" id="CHEBI:17509"/>
        <dbReference type="ChEBI" id="CHEBI:28938"/>
        <dbReference type="ChEBI" id="CHEBI:48595"/>
        <dbReference type="EC" id="3.5.4.31"/>
    </reaction>
</comment>
<dbReference type="Proteomes" id="UP001243623">
    <property type="component" value="Chromosome"/>
</dbReference>
<feature type="binding site" evidence="4">
    <location>
        <position position="180"/>
    </location>
    <ligand>
        <name>substrate</name>
    </ligand>
</feature>
<evidence type="ECO:0000313" key="7">
    <source>
        <dbReference type="Proteomes" id="UP001243623"/>
    </source>
</evidence>
<dbReference type="Pfam" id="PF01979">
    <property type="entry name" value="Amidohydro_1"/>
    <property type="match status" value="1"/>
</dbReference>
<dbReference type="SUPFAM" id="SSF51556">
    <property type="entry name" value="Metallo-dependent hydrolases"/>
    <property type="match status" value="1"/>
</dbReference>
<keyword evidence="7" id="KW-1185">Reference proteome</keyword>
<dbReference type="InterPro" id="IPR032466">
    <property type="entry name" value="Metal_Hydrolase"/>
</dbReference>
<dbReference type="InterPro" id="IPR023512">
    <property type="entry name" value="Deaminase_MtaD/DadD"/>
</dbReference>
<sequence>MAKILLKNVQALLEDGSVAEKNIAIENDKIVKIGEVDTSWVPDQVLDGKDKLAIPGFINTHTHASMTLLRSYADDMQLMDWLQNKIWPIEAKMSSNDIYWGAMLAVAEMIKTGTTTFVDMYSEMHRVAEAVEESGMRAVLSRGMIGVAPNGQEALAESKKLFRDYHQTANNRIRVMLAPHAPYTCPPAYLRQVVDSAKELGAEIHIHLSETLGEVEDCKKQYGKSPIALMEEVGVLDCGVLAAHCVHVSSEDIALMKKYNVRVAHNPGSNMKLASGISPVAKMLSAGISIGLGTDGASSNNNLDMLEEVHLVSLLHKVHHLDPLAIPALTSIKMATEYGAKVAGFDDIGVLKEGYKADITLFNMNSTQWFPRHDLLSLLVYSANSSHVDTVIIDGKIVLEKGILTIIDEERILYEANKRAQDLIRK</sequence>
<feature type="binding site" evidence="4">
    <location>
        <position position="210"/>
    </location>
    <ligand>
        <name>substrate</name>
    </ligand>
</feature>
<feature type="binding site" evidence="4">
    <location>
        <position position="142"/>
    </location>
    <ligand>
        <name>substrate</name>
    </ligand>
</feature>
<evidence type="ECO:0000256" key="2">
    <source>
        <dbReference type="ARBA" id="ARBA00022801"/>
    </source>
</evidence>
<dbReference type="EMBL" id="CP120678">
    <property type="protein sequence ID" value="WIW71797.1"/>
    <property type="molecule type" value="Genomic_DNA"/>
</dbReference>
<dbReference type="GO" id="GO:0050270">
    <property type="term" value="F:S-adenosylhomocysteine deaminase activity"/>
    <property type="evidence" value="ECO:0007669"/>
    <property type="project" value="UniProtKB-UniRule"/>
</dbReference>
<evidence type="ECO:0000259" key="5">
    <source>
        <dbReference type="Pfam" id="PF01979"/>
    </source>
</evidence>
<feature type="binding site" evidence="4">
    <location>
        <position position="90"/>
    </location>
    <ligand>
        <name>substrate</name>
    </ligand>
</feature>
<dbReference type="PANTHER" id="PTHR43794:SF11">
    <property type="entry name" value="AMIDOHYDROLASE-RELATED DOMAIN-CONTAINING PROTEIN"/>
    <property type="match status" value="1"/>
</dbReference>
<dbReference type="HAMAP" id="MF_01281">
    <property type="entry name" value="MTA_SAH_deamin"/>
    <property type="match status" value="1"/>
</dbReference>
<dbReference type="KEGG" id="sgbi:P3F81_05765"/>
<name>A0A9Y2AKR5_9FIRM</name>
<gene>
    <name evidence="4" type="primary">mtaD</name>
    <name evidence="6" type="ORF">P3F81_05765</name>
</gene>
<evidence type="ECO:0000313" key="6">
    <source>
        <dbReference type="EMBL" id="WIW71797.1"/>
    </source>
</evidence>
<feature type="binding site" evidence="4">
    <location>
        <position position="295"/>
    </location>
    <ligand>
        <name>substrate</name>
    </ligand>
</feature>
<feature type="binding site" evidence="4">
    <location>
        <position position="207"/>
    </location>
    <ligand>
        <name>Zn(2+)</name>
        <dbReference type="ChEBI" id="CHEBI:29105"/>
    </ligand>
</feature>